<dbReference type="EMBL" id="CP115174">
    <property type="protein sequence ID" value="WBO23909.1"/>
    <property type="molecule type" value="Genomic_DNA"/>
</dbReference>
<evidence type="ECO:0000313" key="1">
    <source>
        <dbReference type="EMBL" id="WBO23909.1"/>
    </source>
</evidence>
<protein>
    <recommendedName>
        <fullName evidence="3">DUF551 domain-containing protein</fullName>
    </recommendedName>
</protein>
<dbReference type="RefSeq" id="WP_270078538.1">
    <property type="nucleotide sequence ID" value="NZ_CP115174.1"/>
</dbReference>
<proteinExistence type="predicted"/>
<gene>
    <name evidence="1" type="ORF">PBT88_07315</name>
</gene>
<evidence type="ECO:0008006" key="3">
    <source>
        <dbReference type="Google" id="ProtNLM"/>
    </source>
</evidence>
<dbReference type="Proteomes" id="UP001210865">
    <property type="component" value="Chromosome"/>
</dbReference>
<sequence length="106" mass="11560">MDEIEQRARALLGDVGRFESGGSVPYDVVISAITKLLADMPTIWEDPAGKGYPCFERPMTPAECRAAIEAARAASDDWRPIETAPSDECVTIARKGQFDGWQIAMA</sequence>
<evidence type="ECO:0000313" key="2">
    <source>
        <dbReference type="Proteomes" id="UP001210865"/>
    </source>
</evidence>
<name>A0ABY7NVH3_9SPHN</name>
<organism evidence="1 2">
    <name type="scientific">Sphingomonas abietis</name>
    <dbReference type="NCBI Taxonomy" id="3012344"/>
    <lineage>
        <taxon>Bacteria</taxon>
        <taxon>Pseudomonadati</taxon>
        <taxon>Pseudomonadota</taxon>
        <taxon>Alphaproteobacteria</taxon>
        <taxon>Sphingomonadales</taxon>
        <taxon>Sphingomonadaceae</taxon>
        <taxon>Sphingomonas</taxon>
    </lineage>
</organism>
<accession>A0ABY7NVH3</accession>
<keyword evidence="2" id="KW-1185">Reference proteome</keyword>
<reference evidence="1 2" key="1">
    <citation type="submission" date="2022-12" db="EMBL/GenBank/DDBJ databases">
        <title>Sphingomonas abieness sp. nov., an endophytic bacterium isolated from Abies koreana.</title>
        <authorList>
            <person name="Jiang L."/>
            <person name="Lee J."/>
        </authorList>
    </citation>
    <scope>NUCLEOTIDE SEQUENCE [LARGE SCALE GENOMIC DNA]</scope>
    <source>
        <strain evidence="2">PAMB 00755</strain>
    </source>
</reference>